<protein>
    <submittedName>
        <fullName evidence="4">Dehydroquinate synthase-like protein</fullName>
    </submittedName>
</protein>
<evidence type="ECO:0000313" key="5">
    <source>
        <dbReference type="Proteomes" id="UP000235786"/>
    </source>
</evidence>
<gene>
    <name evidence="4" type="ORF">L207DRAFT_514745</name>
</gene>
<feature type="domain" description="Alcohol dehydrogenase iron-type/glycerol dehydrogenase GldA" evidence="2">
    <location>
        <begin position="33"/>
        <end position="199"/>
    </location>
</feature>
<dbReference type="Gene3D" id="1.20.1090.10">
    <property type="entry name" value="Dehydroquinate synthase-like - alpha domain"/>
    <property type="match status" value="1"/>
</dbReference>
<dbReference type="STRING" id="1149755.A0A2J6RG59"/>
<dbReference type="Proteomes" id="UP000235786">
    <property type="component" value="Unassembled WGS sequence"/>
</dbReference>
<dbReference type="InterPro" id="IPR039697">
    <property type="entry name" value="Alcohol_dehydrogenase_Fe"/>
</dbReference>
<feature type="domain" description="Fe-containing alcohol dehydrogenase-like C-terminal" evidence="3">
    <location>
        <begin position="212"/>
        <end position="409"/>
    </location>
</feature>
<reference evidence="4 5" key="1">
    <citation type="submission" date="2016-04" db="EMBL/GenBank/DDBJ databases">
        <title>A degradative enzymes factory behind the ericoid mycorrhizal symbiosis.</title>
        <authorList>
            <consortium name="DOE Joint Genome Institute"/>
            <person name="Martino E."/>
            <person name="Morin E."/>
            <person name="Grelet G."/>
            <person name="Kuo A."/>
            <person name="Kohler A."/>
            <person name="Daghino S."/>
            <person name="Barry K."/>
            <person name="Choi C."/>
            <person name="Cichocki N."/>
            <person name="Clum A."/>
            <person name="Copeland A."/>
            <person name="Hainaut M."/>
            <person name="Haridas S."/>
            <person name="Labutti K."/>
            <person name="Lindquist E."/>
            <person name="Lipzen A."/>
            <person name="Khouja H.-R."/>
            <person name="Murat C."/>
            <person name="Ohm R."/>
            <person name="Olson A."/>
            <person name="Spatafora J."/>
            <person name="Veneault-Fourrey C."/>
            <person name="Henrissat B."/>
            <person name="Grigoriev I."/>
            <person name="Martin F."/>
            <person name="Perotto S."/>
        </authorList>
    </citation>
    <scope>NUCLEOTIDE SEQUENCE [LARGE SCALE GENOMIC DNA]</scope>
    <source>
        <strain evidence="4 5">F</strain>
    </source>
</reference>
<dbReference type="GO" id="GO:0004022">
    <property type="term" value="F:alcohol dehydrogenase (NAD+) activity"/>
    <property type="evidence" value="ECO:0007669"/>
    <property type="project" value="TreeGrafter"/>
</dbReference>
<sequence length="413" mass="44658">MANFFASGETYRRAFEDQELPMLSYGLRFSDACAKEISRLGSSRIYVLVSKSLATKSDSLEKLKKTLGEKIVGIRVGIGAHTPISECLEMINEIKGLDGGIDCIITLGGGSVTDAGKLVRFALANDAFTDEEVNTLWGGHSHNPKQRKDAKLPTIPLICIPTSLSGGEYQHIAGATETVSHAKRTFEPKVNPTLTIQDPELCFLTPQWLWLSSGIRAVDHCVETLCSLMSNDKGDEEARKGLVKLVPGLLRCKHDPSDVEARHLCQLGVVEAMSAVSSGVPLGGSHAIGHQLGPLGVGHGETSCILLPAVCKYNASKGANNERQKAVADLLLKDQNVLEILKGRDLEKLDLGDILHAIIGELGMPQTLKAVNVGRDKLDKLAENSLHDIWIKTNAVPMTEKSQVMEVLEMVVD</sequence>
<dbReference type="PANTHER" id="PTHR11496">
    <property type="entry name" value="ALCOHOL DEHYDROGENASE"/>
    <property type="match status" value="1"/>
</dbReference>
<dbReference type="CDD" id="cd08192">
    <property type="entry name" value="MAR-like"/>
    <property type="match status" value="1"/>
</dbReference>
<evidence type="ECO:0000313" key="4">
    <source>
        <dbReference type="EMBL" id="PMD37497.1"/>
    </source>
</evidence>
<dbReference type="EMBL" id="KZ613949">
    <property type="protein sequence ID" value="PMD37497.1"/>
    <property type="molecule type" value="Genomic_DNA"/>
</dbReference>
<dbReference type="InterPro" id="IPR001670">
    <property type="entry name" value="ADH_Fe/GldA"/>
</dbReference>
<dbReference type="AlphaFoldDB" id="A0A2J6RG59"/>
<name>A0A2J6RG59_HYAVF</name>
<keyword evidence="5" id="KW-1185">Reference proteome</keyword>
<dbReference type="Pfam" id="PF25137">
    <property type="entry name" value="ADH_Fe_C"/>
    <property type="match status" value="1"/>
</dbReference>
<evidence type="ECO:0000259" key="2">
    <source>
        <dbReference type="Pfam" id="PF00465"/>
    </source>
</evidence>
<dbReference type="Pfam" id="PF00465">
    <property type="entry name" value="Fe-ADH"/>
    <property type="match status" value="1"/>
</dbReference>
<organism evidence="4 5">
    <name type="scientific">Hyaloscypha variabilis (strain UAMH 11265 / GT02V1 / F)</name>
    <name type="common">Meliniomyces variabilis</name>
    <dbReference type="NCBI Taxonomy" id="1149755"/>
    <lineage>
        <taxon>Eukaryota</taxon>
        <taxon>Fungi</taxon>
        <taxon>Dikarya</taxon>
        <taxon>Ascomycota</taxon>
        <taxon>Pezizomycotina</taxon>
        <taxon>Leotiomycetes</taxon>
        <taxon>Helotiales</taxon>
        <taxon>Hyaloscyphaceae</taxon>
        <taxon>Hyaloscypha</taxon>
        <taxon>Hyaloscypha variabilis</taxon>
    </lineage>
</organism>
<dbReference type="GO" id="GO:0005739">
    <property type="term" value="C:mitochondrion"/>
    <property type="evidence" value="ECO:0007669"/>
    <property type="project" value="TreeGrafter"/>
</dbReference>
<dbReference type="Gene3D" id="3.40.50.1970">
    <property type="match status" value="1"/>
</dbReference>
<dbReference type="SUPFAM" id="SSF56796">
    <property type="entry name" value="Dehydroquinate synthase-like"/>
    <property type="match status" value="1"/>
</dbReference>
<dbReference type="PANTHER" id="PTHR11496:SF107">
    <property type="entry name" value="ALCOHOL DEHYDROGENASE, PUTATIVE (AFU_ORTHOLOGUE AFUA_1G06800)-RELATED"/>
    <property type="match status" value="1"/>
</dbReference>
<dbReference type="OrthoDB" id="339764at2759"/>
<evidence type="ECO:0000256" key="1">
    <source>
        <dbReference type="ARBA" id="ARBA00023002"/>
    </source>
</evidence>
<dbReference type="GO" id="GO:0046872">
    <property type="term" value="F:metal ion binding"/>
    <property type="evidence" value="ECO:0007669"/>
    <property type="project" value="InterPro"/>
</dbReference>
<evidence type="ECO:0000259" key="3">
    <source>
        <dbReference type="Pfam" id="PF25137"/>
    </source>
</evidence>
<accession>A0A2J6RG59</accession>
<keyword evidence="1" id="KW-0560">Oxidoreductase</keyword>
<proteinExistence type="predicted"/>
<dbReference type="InterPro" id="IPR056798">
    <property type="entry name" value="ADH_Fe_C"/>
</dbReference>